<sequence>MRMIPKKYILTLGQIVNHEALLRHLVDGLLARQHKQVLAAERVQKVLGRPIGTLLVAEDHLGPVGEEAGLRRANLEALHVAKLLHVLGNVEPARFRLDVVHPHGAPIARALELDVDQVQLGRLDSVHVIRWLLGVL</sequence>
<protein>
    <submittedName>
        <fullName evidence="1">(northern house mosquito) hypothetical protein</fullName>
    </submittedName>
</protein>
<organism evidence="1">
    <name type="scientific">Culex pipiens</name>
    <name type="common">House mosquito</name>
    <dbReference type="NCBI Taxonomy" id="7175"/>
    <lineage>
        <taxon>Eukaryota</taxon>
        <taxon>Metazoa</taxon>
        <taxon>Ecdysozoa</taxon>
        <taxon>Arthropoda</taxon>
        <taxon>Hexapoda</taxon>
        <taxon>Insecta</taxon>
        <taxon>Pterygota</taxon>
        <taxon>Neoptera</taxon>
        <taxon>Endopterygota</taxon>
        <taxon>Diptera</taxon>
        <taxon>Nematocera</taxon>
        <taxon>Culicoidea</taxon>
        <taxon>Culicidae</taxon>
        <taxon>Culicinae</taxon>
        <taxon>Culicini</taxon>
        <taxon>Culex</taxon>
        <taxon>Culex</taxon>
    </lineage>
</organism>
<dbReference type="EMBL" id="HBUE01214721">
    <property type="protein sequence ID" value="CAG6536247.1"/>
    <property type="molecule type" value="Transcribed_RNA"/>
</dbReference>
<proteinExistence type="predicted"/>
<dbReference type="EMBL" id="HBUE01321237">
    <property type="protein sequence ID" value="CAG6588239.1"/>
    <property type="molecule type" value="Transcribed_RNA"/>
</dbReference>
<name>A0A8D8HLQ1_CULPI</name>
<dbReference type="AlphaFoldDB" id="A0A8D8HLQ1"/>
<reference evidence="1" key="1">
    <citation type="submission" date="2021-05" db="EMBL/GenBank/DDBJ databases">
        <authorList>
            <person name="Alioto T."/>
            <person name="Alioto T."/>
            <person name="Gomez Garrido J."/>
        </authorList>
    </citation>
    <scope>NUCLEOTIDE SEQUENCE</scope>
</reference>
<accession>A0A8D8HLQ1</accession>
<evidence type="ECO:0000313" key="1">
    <source>
        <dbReference type="EMBL" id="CAG6536247.1"/>
    </source>
</evidence>